<dbReference type="eggNOG" id="COG0501">
    <property type="taxonomic scope" value="Bacteria"/>
</dbReference>
<feature type="compositionally biased region" description="Polar residues" evidence="12">
    <location>
        <begin position="504"/>
        <end position="518"/>
    </location>
</feature>
<keyword evidence="6" id="KW-0479">Metal-binding</keyword>
<gene>
    <name evidence="15" type="ordered locus">RMDY18_01280</name>
</gene>
<keyword evidence="4 15" id="KW-0645">Protease</keyword>
<feature type="compositionally biased region" description="Low complexity" evidence="12">
    <location>
        <begin position="473"/>
        <end position="489"/>
    </location>
</feature>
<comment type="subcellular location">
    <subcellularLocation>
        <location evidence="2">Cell membrane</location>
        <topology evidence="2">Multi-pass membrane protein</topology>
    </subcellularLocation>
</comment>
<reference evidence="15 16" key="2">
    <citation type="journal article" date="2010" name="J Osaka Dent Univ">
        <title>Isolation and identification of Rothia mucilaginosa from persistent apical periodontitis lesions.</title>
        <authorList>
            <person name="Yamane K."/>
            <person name="Yoshida M."/>
            <person name="Fujihira T."/>
            <person name="Baba T."/>
            <person name="Tsuji N."/>
            <person name="Hayashi H."/>
            <person name="Sugimori C."/>
            <person name="Yamanaka T."/>
            <person name="Mashimo C."/>
            <person name="Nambu T."/>
            <person name="Kawai H."/>
            <person name="Fukushima H."/>
        </authorList>
    </citation>
    <scope>NUCLEOTIDE SEQUENCE [LARGE SCALE GENOMIC DNA]</scope>
    <source>
        <strain evidence="15 16">DY-18</strain>
    </source>
</reference>
<reference evidence="16" key="1">
    <citation type="submission" date="2009-07" db="EMBL/GenBank/DDBJ databases">
        <title>Complete genome sequence of Rothia mucilaginosa DJ.</title>
        <authorList>
            <person name="Yamane K."/>
            <person name="Nambu T."/>
            <person name="Mashimo C."/>
            <person name="Sugimori C."/>
            <person name="Yamanaka T."/>
            <person name="Leung K."/>
            <person name="Fukushima H."/>
        </authorList>
    </citation>
    <scope>NUCLEOTIDE SEQUENCE [LARGE SCALE GENOMIC DNA]</scope>
    <source>
        <strain evidence="16">DY-18</strain>
    </source>
</reference>
<dbReference type="KEGG" id="rmu:RMDY18_01280"/>
<feature type="compositionally biased region" description="Polar residues" evidence="12">
    <location>
        <begin position="1"/>
        <end position="24"/>
    </location>
</feature>
<dbReference type="GO" id="GO:0004222">
    <property type="term" value="F:metalloendopeptidase activity"/>
    <property type="evidence" value="ECO:0007669"/>
    <property type="project" value="InterPro"/>
</dbReference>
<evidence type="ECO:0000256" key="9">
    <source>
        <dbReference type="ARBA" id="ARBA00022989"/>
    </source>
</evidence>
<dbReference type="GO" id="GO:0006508">
    <property type="term" value="P:proteolysis"/>
    <property type="evidence" value="ECO:0007669"/>
    <property type="project" value="UniProtKB-KW"/>
</dbReference>
<feature type="compositionally biased region" description="Pro residues" evidence="12">
    <location>
        <begin position="455"/>
        <end position="472"/>
    </location>
</feature>
<name>D2NQN4_ROTMD</name>
<dbReference type="PANTHER" id="PTHR43221">
    <property type="entry name" value="PROTEASE HTPX"/>
    <property type="match status" value="1"/>
</dbReference>
<dbReference type="InterPro" id="IPR050083">
    <property type="entry name" value="HtpX_protease"/>
</dbReference>
<feature type="domain" description="Peptidase M48" evidence="14">
    <location>
        <begin position="256"/>
        <end position="348"/>
    </location>
</feature>
<evidence type="ECO:0000256" key="2">
    <source>
        <dbReference type="ARBA" id="ARBA00004651"/>
    </source>
</evidence>
<evidence type="ECO:0000256" key="6">
    <source>
        <dbReference type="ARBA" id="ARBA00022723"/>
    </source>
</evidence>
<feature type="region of interest" description="Disordered" evidence="12">
    <location>
        <begin position="1"/>
        <end position="51"/>
    </location>
</feature>
<organism evidence="15 16">
    <name type="scientific">Rothia mucilaginosa (strain DY-18)</name>
    <name type="common">Stomatococcus mucilaginosus</name>
    <dbReference type="NCBI Taxonomy" id="680646"/>
    <lineage>
        <taxon>Bacteria</taxon>
        <taxon>Bacillati</taxon>
        <taxon>Actinomycetota</taxon>
        <taxon>Actinomycetes</taxon>
        <taxon>Micrococcales</taxon>
        <taxon>Micrococcaceae</taxon>
        <taxon>Rothia</taxon>
    </lineage>
</organism>
<accession>D2NQN4</accession>
<evidence type="ECO:0000256" key="10">
    <source>
        <dbReference type="ARBA" id="ARBA00023049"/>
    </source>
</evidence>
<keyword evidence="5 13" id="KW-0812">Transmembrane</keyword>
<dbReference type="GO" id="GO:0005886">
    <property type="term" value="C:plasma membrane"/>
    <property type="evidence" value="ECO:0007669"/>
    <property type="project" value="UniProtKB-SubCell"/>
</dbReference>
<keyword evidence="3" id="KW-1003">Cell membrane</keyword>
<evidence type="ECO:0000256" key="4">
    <source>
        <dbReference type="ARBA" id="ARBA00022670"/>
    </source>
</evidence>
<keyword evidence="11 13" id="KW-0472">Membrane</keyword>
<feature type="transmembrane region" description="Helical" evidence="13">
    <location>
        <begin position="134"/>
        <end position="156"/>
    </location>
</feature>
<dbReference type="AlphaFoldDB" id="D2NQN4"/>
<dbReference type="Proteomes" id="UP000001883">
    <property type="component" value="Chromosome"/>
</dbReference>
<evidence type="ECO:0000259" key="14">
    <source>
        <dbReference type="Pfam" id="PF01435"/>
    </source>
</evidence>
<sequence length="550" mass="59692">MTQPPENHQQPGGQFNAQPGQQAFHTPGEPLPQDLSAGWLPEDERQKPVSPLPQPKLFAYQSMLPPKVLHALRHPSEIPWLVAAYAVTAVGYIVLFMALADLFSSMMRYVFSSTGEGSVRVPSSGSTSASLEDLIFQTVGLLILGPIAVFIVRAVYYAQQRVHGVRITPTQFPEAYQMLAEAAEAAGLRRVPDAYVILGNGTMNAFAAGHGFRRYICLYSDLFEIGGKSRDPEALRFIIGHEVGHIAAGHVGYFRLIFTTLFNQIPVLSSALSRSQEYTADNFGYRFCPEGAEGAIKVLAAGKYLNKQVNFDELADRAVTDRGLAVWYVNLLASHPILTWRAHALRDRTQPGRLFWRPTENPVKDAAPRVPVLIPAAEPVHMWPDPIQSTEFMREHQDVWADHTLETVDVYSKPENAPEFDANSTLFAGWLTEQARAFHGQRWDAYAAAGGVPAPGAPGGPQMPAPGQPAPNQPAYGQQPGFGQPAAGQNSATQNGAGQPAPEQPSNGQPNGQSSNGQPAPEQYGYGQYGNNSSEGGSYGQGYGFDGDKK</sequence>
<dbReference type="InterPro" id="IPR001915">
    <property type="entry name" value="Peptidase_M48"/>
</dbReference>
<keyword evidence="9 13" id="KW-1133">Transmembrane helix</keyword>
<evidence type="ECO:0000256" key="3">
    <source>
        <dbReference type="ARBA" id="ARBA00022475"/>
    </source>
</evidence>
<evidence type="ECO:0000256" key="13">
    <source>
        <dbReference type="SAM" id="Phobius"/>
    </source>
</evidence>
<evidence type="ECO:0000256" key="11">
    <source>
        <dbReference type="ARBA" id="ARBA00023136"/>
    </source>
</evidence>
<evidence type="ECO:0000256" key="8">
    <source>
        <dbReference type="ARBA" id="ARBA00022833"/>
    </source>
</evidence>
<evidence type="ECO:0000313" key="16">
    <source>
        <dbReference type="Proteomes" id="UP000001883"/>
    </source>
</evidence>
<reference evidence="15 16" key="3">
    <citation type="journal article" date="2010" name="Sequencing">
        <title>Complete Genome Sequence of Rothia mucilaginosa DY-18: A Clinical Isolate with Dense Meshwork-Like Structures from a Persistent Apical Periodontitis Lesion.</title>
        <authorList>
            <person name="Yamane K."/>
            <person name="Nambu T."/>
            <person name="Yamanaka T."/>
            <person name="Mashimo C."/>
            <person name="Sugimori C."/>
            <person name="Leung K.-P."/>
            <person name="Fukushima H."/>
        </authorList>
    </citation>
    <scope>NUCLEOTIDE SEQUENCE [LARGE SCALE GENOMIC DNA]</scope>
    <source>
        <strain evidence="15 16">DY-18</strain>
    </source>
</reference>
<dbReference type="RefSeq" id="WP_012902745.1">
    <property type="nucleotide sequence ID" value="NC_013715.1"/>
</dbReference>
<protein>
    <submittedName>
        <fullName evidence="15">Zn-dependent protease with chaperone function</fullName>
    </submittedName>
</protein>
<evidence type="ECO:0000256" key="1">
    <source>
        <dbReference type="ARBA" id="ARBA00001947"/>
    </source>
</evidence>
<feature type="domain" description="Peptidase M48" evidence="14">
    <location>
        <begin position="171"/>
        <end position="253"/>
    </location>
</feature>
<feature type="compositionally biased region" description="Gly residues" evidence="12">
    <location>
        <begin position="537"/>
        <end position="550"/>
    </location>
</feature>
<keyword evidence="10" id="KW-0482">Metalloprotease</keyword>
<feature type="compositionally biased region" description="Low complexity" evidence="12">
    <location>
        <begin position="522"/>
        <end position="536"/>
    </location>
</feature>
<feature type="transmembrane region" description="Helical" evidence="13">
    <location>
        <begin position="80"/>
        <end position="100"/>
    </location>
</feature>
<dbReference type="CDD" id="cd07325">
    <property type="entry name" value="M48_Ste24p_like"/>
    <property type="match status" value="1"/>
</dbReference>
<evidence type="ECO:0000256" key="7">
    <source>
        <dbReference type="ARBA" id="ARBA00022801"/>
    </source>
</evidence>
<dbReference type="PANTHER" id="PTHR43221:SF1">
    <property type="entry name" value="PROTEASE HTPX"/>
    <property type="match status" value="1"/>
</dbReference>
<dbReference type="STRING" id="680646.RMDY18_01280"/>
<comment type="cofactor">
    <cofactor evidence="1">
        <name>Zn(2+)</name>
        <dbReference type="ChEBI" id="CHEBI:29105"/>
    </cofactor>
</comment>
<feature type="region of interest" description="Disordered" evidence="12">
    <location>
        <begin position="449"/>
        <end position="550"/>
    </location>
</feature>
<dbReference type="Gene3D" id="3.30.2010.10">
    <property type="entry name" value="Metalloproteases ('zincins'), catalytic domain"/>
    <property type="match status" value="1"/>
</dbReference>
<dbReference type="GO" id="GO:0046872">
    <property type="term" value="F:metal ion binding"/>
    <property type="evidence" value="ECO:0007669"/>
    <property type="project" value="UniProtKB-KW"/>
</dbReference>
<dbReference type="Pfam" id="PF01435">
    <property type="entry name" value="Peptidase_M48"/>
    <property type="match status" value="2"/>
</dbReference>
<dbReference type="EMBL" id="AP011540">
    <property type="protein sequence ID" value="BAI63960.1"/>
    <property type="molecule type" value="Genomic_DNA"/>
</dbReference>
<evidence type="ECO:0000256" key="5">
    <source>
        <dbReference type="ARBA" id="ARBA00022692"/>
    </source>
</evidence>
<evidence type="ECO:0000313" key="15">
    <source>
        <dbReference type="EMBL" id="BAI63960.1"/>
    </source>
</evidence>
<keyword evidence="8" id="KW-0862">Zinc</keyword>
<keyword evidence="16" id="KW-1185">Reference proteome</keyword>
<dbReference type="HOGENOM" id="CLU_508869_0_0_11"/>
<keyword evidence="7" id="KW-0378">Hydrolase</keyword>
<evidence type="ECO:0000256" key="12">
    <source>
        <dbReference type="SAM" id="MobiDB-lite"/>
    </source>
</evidence>
<proteinExistence type="predicted"/>